<evidence type="ECO:0008006" key="4">
    <source>
        <dbReference type="Google" id="ProtNLM"/>
    </source>
</evidence>
<reference evidence="2 3" key="1">
    <citation type="submission" date="2021-06" db="EMBL/GenBank/DDBJ databases">
        <authorList>
            <person name="Sun Q."/>
            <person name="Li D."/>
        </authorList>
    </citation>
    <scope>NUCLEOTIDE SEQUENCE [LARGE SCALE GENOMIC DNA]</scope>
    <source>
        <strain evidence="2 3">MSJ-40</strain>
    </source>
</reference>
<dbReference type="Proteomes" id="UP000749471">
    <property type="component" value="Unassembled WGS sequence"/>
</dbReference>
<keyword evidence="1" id="KW-0175">Coiled coil</keyword>
<evidence type="ECO:0000313" key="3">
    <source>
        <dbReference type="Proteomes" id="UP000749471"/>
    </source>
</evidence>
<comment type="caution">
    <text evidence="2">The sequence shown here is derived from an EMBL/GenBank/DDBJ whole genome shotgun (WGS) entry which is preliminary data.</text>
</comment>
<dbReference type="RefSeq" id="WP_216515578.1">
    <property type="nucleotide sequence ID" value="NZ_JAHLPM010000001.1"/>
</dbReference>
<sequence>MMDLLTKIKQAEKELNAARCRFNYAETEKEIDFAIYLMDIAEENLKDLYRAAKRKKDEYEFKLDNRRIS</sequence>
<gene>
    <name evidence="2" type="ORF">KQI42_00140</name>
</gene>
<evidence type="ECO:0000256" key="1">
    <source>
        <dbReference type="SAM" id="Coils"/>
    </source>
</evidence>
<keyword evidence="3" id="KW-1185">Reference proteome</keyword>
<name>A0ABS6E0G7_9FIRM</name>
<evidence type="ECO:0000313" key="2">
    <source>
        <dbReference type="EMBL" id="MBU5436397.1"/>
    </source>
</evidence>
<organism evidence="2 3">
    <name type="scientific">Tissierella simiarum</name>
    <dbReference type="NCBI Taxonomy" id="2841534"/>
    <lineage>
        <taxon>Bacteria</taxon>
        <taxon>Bacillati</taxon>
        <taxon>Bacillota</taxon>
        <taxon>Tissierellia</taxon>
        <taxon>Tissierellales</taxon>
        <taxon>Tissierellaceae</taxon>
        <taxon>Tissierella</taxon>
    </lineage>
</organism>
<protein>
    <recommendedName>
        <fullName evidence="4">DUF2508 domain-containing protein</fullName>
    </recommendedName>
</protein>
<dbReference type="EMBL" id="JAHLPM010000001">
    <property type="protein sequence ID" value="MBU5436397.1"/>
    <property type="molecule type" value="Genomic_DNA"/>
</dbReference>
<proteinExistence type="predicted"/>
<accession>A0ABS6E0G7</accession>
<feature type="coiled-coil region" evidence="1">
    <location>
        <begin position="1"/>
        <end position="62"/>
    </location>
</feature>